<evidence type="ECO:0000313" key="2">
    <source>
        <dbReference type="EMBL" id="ACV36629.1"/>
    </source>
</evidence>
<evidence type="ECO:0008006" key="3">
    <source>
        <dbReference type="Google" id="ProtNLM"/>
    </source>
</evidence>
<feature type="transmembrane region" description="Helical" evidence="1">
    <location>
        <begin position="54"/>
        <end position="73"/>
    </location>
</feature>
<dbReference type="AlphaFoldDB" id="C7RIQ5"/>
<sequence length="254" mass="27167">MSIDSNPFKAPVARVHDHIESMMGNFIPEGRRVPTGNGYQWLLRGWQMFRSAPGTWVGISVALIAIMMVIGMIPVVNLAVNLLGPVFIGGIIIGCRAIEEGEGLRFAHLFAGFSTRLGGLLLVGLLYLLAVLGAAAIFGIVVAVGAFAGAGASEPTLAVIIVAVLVLMVVFVPLAMAVWLAPPLVVFHDFSAFQALKASFFAALRNSLPFLVYGLCVLLAAIVACLPLFLGWLVLVPVLYASMYAFYRDVFFEP</sequence>
<gene>
    <name evidence="2" type="ordered locus">CAP2UW1_3365</name>
</gene>
<feature type="transmembrane region" description="Helical" evidence="1">
    <location>
        <begin position="229"/>
        <end position="247"/>
    </location>
</feature>
<dbReference type="HOGENOM" id="CLU_072075_2_1_4"/>
<accession>C7RIQ5</accession>
<dbReference type="KEGG" id="app:CAP2UW1_3365"/>
<protein>
    <recommendedName>
        <fullName evidence="3">Transmembrane protein</fullName>
    </recommendedName>
</protein>
<reference evidence="2" key="1">
    <citation type="submission" date="2009-08" db="EMBL/GenBank/DDBJ databases">
        <authorList>
            <consortium name="US DOE Joint Genome Institute"/>
            <person name="Lucas S."/>
            <person name="Copeland A."/>
            <person name="Lapidus A."/>
            <person name="Glavina del Rio T."/>
            <person name="Dalin E."/>
            <person name="Tice H."/>
            <person name="Bruce D."/>
            <person name="Barry K."/>
            <person name="Pitluck S."/>
            <person name="Lowry S."/>
            <person name="Larimer F."/>
            <person name="Land M."/>
            <person name="Hauser L."/>
            <person name="Kyrpides N."/>
            <person name="Ivanova N."/>
            <person name="McMahon K.D."/>
            <person name="Hugenholtz P."/>
        </authorList>
    </citation>
    <scope>NUCLEOTIDE SEQUENCE</scope>
    <source>
        <strain evidence="2">UW-1</strain>
    </source>
</reference>
<dbReference type="STRING" id="522306.CAP2UW1_3365"/>
<feature type="transmembrane region" description="Helical" evidence="1">
    <location>
        <begin position="202"/>
        <end position="223"/>
    </location>
</feature>
<keyword evidence="1" id="KW-0472">Membrane</keyword>
<keyword evidence="1" id="KW-1133">Transmembrane helix</keyword>
<dbReference type="EMBL" id="CP001715">
    <property type="protein sequence ID" value="ACV36629.1"/>
    <property type="molecule type" value="Genomic_DNA"/>
</dbReference>
<dbReference type="NCBIfam" id="NF041043">
    <property type="entry name" value="BPSS1780_fam"/>
    <property type="match status" value="1"/>
</dbReference>
<proteinExistence type="predicted"/>
<dbReference type="InterPro" id="IPR047798">
    <property type="entry name" value="BPSS1780-like"/>
</dbReference>
<organism evidence="2">
    <name type="scientific">Accumulibacter regalis</name>
    <dbReference type="NCBI Taxonomy" id="522306"/>
    <lineage>
        <taxon>Bacteria</taxon>
        <taxon>Pseudomonadati</taxon>
        <taxon>Pseudomonadota</taxon>
        <taxon>Betaproteobacteria</taxon>
        <taxon>Candidatus Accumulibacter</taxon>
    </lineage>
</organism>
<dbReference type="eggNOG" id="COG5473">
    <property type="taxonomic scope" value="Bacteria"/>
</dbReference>
<evidence type="ECO:0000256" key="1">
    <source>
        <dbReference type="SAM" id="Phobius"/>
    </source>
</evidence>
<reference evidence="2" key="2">
    <citation type="submission" date="2009-09" db="EMBL/GenBank/DDBJ databases">
        <title>Complete sequence of chromosome of Candidatus Accumulibacter phosphatis clade IIA str. UW-1.</title>
        <authorList>
            <consortium name="US DOE Joint Genome Institute"/>
            <person name="Martin H.G."/>
            <person name="Ivanova N."/>
            <person name="Kunin V."/>
            <person name="Warnecke F."/>
            <person name="Barry K."/>
            <person name="He S."/>
            <person name="Salamov A."/>
            <person name="Szeto E."/>
            <person name="Dalin E."/>
            <person name="Pangilinan J.L."/>
            <person name="Lapidus A."/>
            <person name="Lowry S."/>
            <person name="Kyrpides N.C."/>
            <person name="McMahon K.D."/>
            <person name="Hugenholtz P."/>
        </authorList>
    </citation>
    <scope>NUCLEOTIDE SEQUENCE [LARGE SCALE GENOMIC DNA]</scope>
    <source>
        <strain evidence="2">UW-1</strain>
    </source>
</reference>
<keyword evidence="1" id="KW-0812">Transmembrane</keyword>
<feature type="transmembrane region" description="Helical" evidence="1">
    <location>
        <begin position="119"/>
        <end position="150"/>
    </location>
</feature>
<name>C7RIQ5_ACCRE</name>
<feature type="transmembrane region" description="Helical" evidence="1">
    <location>
        <begin position="156"/>
        <end position="181"/>
    </location>
</feature>